<name>A0A7Y0A5S8_9FLAO</name>
<evidence type="ECO:0000313" key="3">
    <source>
        <dbReference type="Proteomes" id="UP000552615"/>
    </source>
</evidence>
<dbReference type="EMBL" id="JABBGF010000001">
    <property type="protein sequence ID" value="NML57213.1"/>
    <property type="molecule type" value="Genomic_DNA"/>
</dbReference>
<evidence type="ECO:0000256" key="1">
    <source>
        <dbReference type="SAM" id="MobiDB-lite"/>
    </source>
</evidence>
<organism evidence="2 3">
    <name type="scientific">Chryseobacterium cheonjiense</name>
    <dbReference type="NCBI Taxonomy" id="2728845"/>
    <lineage>
        <taxon>Bacteria</taxon>
        <taxon>Pseudomonadati</taxon>
        <taxon>Bacteroidota</taxon>
        <taxon>Flavobacteriia</taxon>
        <taxon>Flavobacteriales</taxon>
        <taxon>Weeksellaceae</taxon>
        <taxon>Chryseobacterium group</taxon>
        <taxon>Chryseobacterium</taxon>
    </lineage>
</organism>
<reference evidence="2 3" key="1">
    <citation type="submission" date="2020-04" db="EMBL/GenBank/DDBJ databases">
        <title>Chryseobacterium sp. RJ-7-14 sp. nov., isolated from Jeju soil.</title>
        <authorList>
            <person name="Dahal R.H."/>
            <person name="Chaudhary D.K."/>
        </authorList>
    </citation>
    <scope>NUCLEOTIDE SEQUENCE [LARGE SCALE GENOMIC DNA]</scope>
    <source>
        <strain evidence="2 3">RJ-7-14</strain>
    </source>
</reference>
<feature type="region of interest" description="Disordered" evidence="1">
    <location>
        <begin position="97"/>
        <end position="125"/>
    </location>
</feature>
<protein>
    <submittedName>
        <fullName evidence="2">Uncharacterized protein</fullName>
    </submittedName>
</protein>
<dbReference type="Proteomes" id="UP000552615">
    <property type="component" value="Unassembled WGS sequence"/>
</dbReference>
<evidence type="ECO:0000313" key="2">
    <source>
        <dbReference type="EMBL" id="NML57213.1"/>
    </source>
</evidence>
<keyword evidence="3" id="KW-1185">Reference proteome</keyword>
<sequence>MKKIFLLVFTAFLFIGCGKDEDTIYDFIGTWAGTYSGTEKGSWNIVVASDGKVTGTLDSEQTTENYYITGTLTESGELNATIGSPADGEFKGTLTREDKKASGTWVNAVPSPTRSGTWKGEKTSK</sequence>
<accession>A0A7Y0A5S8</accession>
<proteinExistence type="predicted"/>
<comment type="caution">
    <text evidence="2">The sequence shown here is derived from an EMBL/GenBank/DDBJ whole genome shotgun (WGS) entry which is preliminary data.</text>
</comment>
<dbReference type="PROSITE" id="PS51257">
    <property type="entry name" value="PROKAR_LIPOPROTEIN"/>
    <property type="match status" value="1"/>
</dbReference>
<dbReference type="RefSeq" id="WP_169230555.1">
    <property type="nucleotide sequence ID" value="NZ_JABBGF010000001.1"/>
</dbReference>
<dbReference type="AlphaFoldDB" id="A0A7Y0A5S8"/>
<gene>
    <name evidence="2" type="ORF">HHL20_07630</name>
</gene>